<gene>
    <name evidence="5" type="ORF">BKCO1_7900030</name>
</gene>
<sequence>MDIPNRPCSPLLDLPAELVQQILSSLSSSDLCRISRTCRLLCNHASDERLWKPIILSNTHSVKFDANPSRSWRKLFATHHPYWFLPRRKLWFADTAHTGKLVLARYNPLEDCIEAHSIVAERLPNTFELWEHNPEVIIHTFSPKVQLDRTTTVVKLNRAAYSQPADEGNLLQRELAMEVHNDAAGHGLFSLFMLARPVPYDIVSRGSKVWPPLTIPAAQRTRNESVTRFRGTGHKPARLAELSDTTWRLRKWMVFSHPHPLQHNGGGGGGGFTTARVGEDVTTFASLDPELYTPTPTKPWRGIWCGDYAGHGCEFLLVLQPDDPAPLPEGAVRALARRDSSASTTSSSSSSVGSWATVQSHLQTSDGDDEDDEYLDLGSAAAESLEASTATVMDGCDQCQPRSREEERRRIREKKRRESELFSGRIEAVKLTGDPNIPRGEYTFIAPDIGPEGFVRTAEEEIFRGARVVKSVGHIAARGYRDDEFISSQLIMISHDRLAQYWVPFGHISFYQRVDLDALLNS</sequence>
<dbReference type="Pfam" id="PF12014">
    <property type="entry name" value="Cyclin_D1_bind"/>
    <property type="match status" value="1"/>
</dbReference>
<comment type="pathway">
    <text evidence="1">Protein modification; protein ubiquitination.</text>
</comment>
<dbReference type="PROSITE" id="PS50181">
    <property type="entry name" value="FBOX"/>
    <property type="match status" value="1"/>
</dbReference>
<dbReference type="UniPathway" id="UPA00143"/>
<dbReference type="PANTHER" id="PTHR10706">
    <property type="entry name" value="F-BOX FAMILY PROTEIN"/>
    <property type="match status" value="1"/>
</dbReference>
<dbReference type="Gene3D" id="1.20.1280.50">
    <property type="match status" value="1"/>
</dbReference>
<dbReference type="OrthoDB" id="722566at2759"/>
<evidence type="ECO:0000313" key="5">
    <source>
        <dbReference type="EMBL" id="OJD29521.1"/>
    </source>
</evidence>
<dbReference type="STRING" id="236234.A0A1J9QM27"/>
<accession>A0A1J9QM27</accession>
<dbReference type="InterPro" id="IPR001810">
    <property type="entry name" value="F-box_dom"/>
</dbReference>
<dbReference type="GeneID" id="31019390"/>
<evidence type="ECO:0000259" key="4">
    <source>
        <dbReference type="PROSITE" id="PS50181"/>
    </source>
</evidence>
<dbReference type="PANTHER" id="PTHR10706:SF130">
    <property type="entry name" value="F-BOX ONLY PROTEIN 31"/>
    <property type="match status" value="1"/>
</dbReference>
<comment type="caution">
    <text evidence="5">The sequence shown here is derived from an EMBL/GenBank/DDBJ whole genome shotgun (WGS) entry which is preliminary data.</text>
</comment>
<feature type="compositionally biased region" description="Basic and acidic residues" evidence="3">
    <location>
        <begin position="402"/>
        <end position="416"/>
    </location>
</feature>
<proteinExistence type="predicted"/>
<feature type="region of interest" description="Disordered" evidence="3">
    <location>
        <begin position="336"/>
        <end position="374"/>
    </location>
</feature>
<dbReference type="EMBL" id="MNUE01000079">
    <property type="protein sequence ID" value="OJD29521.1"/>
    <property type="molecule type" value="Genomic_DNA"/>
</dbReference>
<evidence type="ECO:0000256" key="2">
    <source>
        <dbReference type="ARBA" id="ARBA00022786"/>
    </source>
</evidence>
<keyword evidence="6" id="KW-1185">Reference proteome</keyword>
<evidence type="ECO:0000313" key="6">
    <source>
        <dbReference type="Proteomes" id="UP000183809"/>
    </source>
</evidence>
<dbReference type="InterPro" id="IPR036047">
    <property type="entry name" value="F-box-like_dom_sf"/>
</dbReference>
<organism evidence="5 6">
    <name type="scientific">Diplodia corticola</name>
    <dbReference type="NCBI Taxonomy" id="236234"/>
    <lineage>
        <taxon>Eukaryota</taxon>
        <taxon>Fungi</taxon>
        <taxon>Dikarya</taxon>
        <taxon>Ascomycota</taxon>
        <taxon>Pezizomycotina</taxon>
        <taxon>Dothideomycetes</taxon>
        <taxon>Dothideomycetes incertae sedis</taxon>
        <taxon>Botryosphaeriales</taxon>
        <taxon>Botryosphaeriaceae</taxon>
        <taxon>Diplodia</taxon>
    </lineage>
</organism>
<dbReference type="SUPFAM" id="SSF81383">
    <property type="entry name" value="F-box domain"/>
    <property type="match status" value="1"/>
</dbReference>
<dbReference type="InterPro" id="IPR045048">
    <property type="entry name" value="FBXO31/39"/>
</dbReference>
<feature type="region of interest" description="Disordered" evidence="3">
    <location>
        <begin position="389"/>
        <end position="416"/>
    </location>
</feature>
<dbReference type="Proteomes" id="UP000183809">
    <property type="component" value="Unassembled WGS sequence"/>
</dbReference>
<dbReference type="AlphaFoldDB" id="A0A1J9QM27"/>
<feature type="compositionally biased region" description="Low complexity" evidence="3">
    <location>
        <begin position="341"/>
        <end position="360"/>
    </location>
</feature>
<evidence type="ECO:0000256" key="3">
    <source>
        <dbReference type="SAM" id="MobiDB-lite"/>
    </source>
</evidence>
<evidence type="ECO:0000256" key="1">
    <source>
        <dbReference type="ARBA" id="ARBA00004906"/>
    </source>
</evidence>
<keyword evidence="2" id="KW-0833">Ubl conjugation pathway</keyword>
<dbReference type="Pfam" id="PF12937">
    <property type="entry name" value="F-box-like"/>
    <property type="match status" value="1"/>
</dbReference>
<protein>
    <submittedName>
        <fullName evidence="5">F-box domain-containing protein</fullName>
    </submittedName>
</protein>
<dbReference type="RefSeq" id="XP_020125781.1">
    <property type="nucleotide sequence ID" value="XM_020279128.1"/>
</dbReference>
<dbReference type="SMART" id="SM00256">
    <property type="entry name" value="FBOX"/>
    <property type="match status" value="1"/>
</dbReference>
<feature type="domain" description="F-box" evidence="4">
    <location>
        <begin position="8"/>
        <end position="54"/>
    </location>
</feature>
<name>A0A1J9QM27_9PEZI</name>
<reference evidence="5 6" key="1">
    <citation type="submission" date="2016-10" db="EMBL/GenBank/DDBJ databases">
        <title>Proteomics and genomics reveal pathogen-plant mechanisms compatible with a hemibiotrophic lifestyle of Diplodia corticola.</title>
        <authorList>
            <person name="Fernandes I."/>
            <person name="De Jonge R."/>
            <person name="Van De Peer Y."/>
            <person name="Devreese B."/>
            <person name="Alves A."/>
            <person name="Esteves A.C."/>
        </authorList>
    </citation>
    <scope>NUCLEOTIDE SEQUENCE [LARGE SCALE GENOMIC DNA]</scope>
    <source>
        <strain evidence="5 6">CBS 112549</strain>
    </source>
</reference>
<dbReference type="GO" id="GO:0016567">
    <property type="term" value="P:protein ubiquitination"/>
    <property type="evidence" value="ECO:0007669"/>
    <property type="project" value="UniProtKB-UniPathway"/>
</dbReference>